<dbReference type="Proteomes" id="UP000008084">
    <property type="component" value="Plasmid pYV03"/>
</dbReference>
<reference evidence="2 3" key="1">
    <citation type="journal article" date="2011" name="J. Bacteriol.">
        <title>Complete genome sequence of Yersinia enterocolitica subsp. palearctica serogroup O:3.</title>
        <authorList>
            <person name="Batzilla J."/>
            <person name="Hoper D."/>
            <person name="Antonenka U."/>
            <person name="Heesemann J."/>
            <person name="Rakin A."/>
        </authorList>
    </citation>
    <scope>NUCLEOTIDE SEQUENCE [LARGE SCALE GENOMIC DNA]</scope>
    <source>
        <strain evidence="3">DSM 13030 / CIP 106945 / Y11</strain>
        <plasmid evidence="2 3">pYV03</plasmid>
    </source>
</reference>
<protein>
    <submittedName>
        <fullName evidence="2">Transposase</fullName>
    </submittedName>
</protein>
<name>A0A0H3NZU4_YERE1</name>
<dbReference type="HOGENOM" id="CLU_027402_34_7_6"/>
<evidence type="ECO:0000256" key="1">
    <source>
        <dbReference type="SAM" id="Coils"/>
    </source>
</evidence>
<evidence type="ECO:0000313" key="3">
    <source>
        <dbReference type="Proteomes" id="UP000008084"/>
    </source>
</evidence>
<keyword evidence="1" id="KW-0175">Coiled coil</keyword>
<accession>A0A0H3NZU4</accession>
<keyword evidence="2" id="KW-0614">Plasmid</keyword>
<dbReference type="AlphaFoldDB" id="A0A0H3NZU4"/>
<sequence length="52" mass="6041">MRPIIIGNPSMEADDVKRLKELEDENARLKKLFAEVSLENHAMKELFAKKGW</sequence>
<dbReference type="EMBL" id="FR745874">
    <property type="protein sequence ID" value="CBY78111.1"/>
    <property type="molecule type" value="Genomic_DNA"/>
</dbReference>
<geneLocation type="plasmid" evidence="2 3">
    <name>pYV03</name>
</geneLocation>
<gene>
    <name evidence="2" type="ordered locus">Y11_p0141</name>
</gene>
<proteinExistence type="predicted"/>
<dbReference type="PATRIC" id="fig|930944.6.peg.4340"/>
<feature type="coiled-coil region" evidence="1">
    <location>
        <begin position="12"/>
        <end position="39"/>
    </location>
</feature>
<organism evidence="2 3">
    <name type="scientific">Yersinia enterocolitica subsp. palearctica serotype O:3 (strain DSM 13030 / CIP 106945 / Y11)</name>
    <dbReference type="NCBI Taxonomy" id="930944"/>
    <lineage>
        <taxon>Bacteria</taxon>
        <taxon>Pseudomonadati</taxon>
        <taxon>Pseudomonadota</taxon>
        <taxon>Gammaproteobacteria</taxon>
        <taxon>Enterobacterales</taxon>
        <taxon>Yersiniaceae</taxon>
        <taxon>Yersinia</taxon>
    </lineage>
</organism>
<evidence type="ECO:0000313" key="2">
    <source>
        <dbReference type="EMBL" id="CBY78111.1"/>
    </source>
</evidence>
<dbReference type="KEGG" id="yey:Y11_p0141"/>